<dbReference type="Pfam" id="PF00756">
    <property type="entry name" value="Esterase"/>
    <property type="match status" value="1"/>
</dbReference>
<dbReference type="SUPFAM" id="SSF53474">
    <property type="entry name" value="alpha/beta-Hydrolases"/>
    <property type="match status" value="1"/>
</dbReference>
<organism evidence="2 3">
    <name type="scientific">Rhodococcus oryzae</name>
    <dbReference type="NCBI Taxonomy" id="2571143"/>
    <lineage>
        <taxon>Bacteria</taxon>
        <taxon>Bacillati</taxon>
        <taxon>Actinomycetota</taxon>
        <taxon>Actinomycetes</taxon>
        <taxon>Mycobacteriales</taxon>
        <taxon>Nocardiaceae</taxon>
        <taxon>Rhodococcus</taxon>
    </lineage>
</organism>
<dbReference type="EMBL" id="SUMD01000006">
    <property type="protein sequence ID" value="TJZ77036.1"/>
    <property type="molecule type" value="Genomic_DNA"/>
</dbReference>
<feature type="chain" id="PRO_5046485706" evidence="1">
    <location>
        <begin position="24"/>
        <end position="332"/>
    </location>
</feature>
<reference evidence="2 3" key="1">
    <citation type="submission" date="2019-04" db="EMBL/GenBank/DDBJ databases">
        <title>Rhodococcus oryzae sp. nov., a novel actinomycete isolated from rhizosphere soil of rice (Oryza sativa L.).</title>
        <authorList>
            <person name="Li C."/>
        </authorList>
    </citation>
    <scope>NUCLEOTIDE SEQUENCE [LARGE SCALE GENOMIC DNA]</scope>
    <source>
        <strain evidence="2 3">NEAU-CX67</strain>
    </source>
</reference>
<dbReference type="InterPro" id="IPR050583">
    <property type="entry name" value="Mycobacterial_A85_antigen"/>
</dbReference>
<dbReference type="Gene3D" id="3.40.50.1820">
    <property type="entry name" value="alpha/beta hydrolase"/>
    <property type="match status" value="1"/>
</dbReference>
<keyword evidence="3" id="KW-1185">Reference proteome</keyword>
<protein>
    <submittedName>
        <fullName evidence="2">Esterase family protein</fullName>
    </submittedName>
</protein>
<evidence type="ECO:0000313" key="3">
    <source>
        <dbReference type="Proteomes" id="UP000305109"/>
    </source>
</evidence>
<dbReference type="Proteomes" id="UP000305109">
    <property type="component" value="Unassembled WGS sequence"/>
</dbReference>
<evidence type="ECO:0000256" key="1">
    <source>
        <dbReference type="SAM" id="SignalP"/>
    </source>
</evidence>
<proteinExistence type="predicted"/>
<evidence type="ECO:0000313" key="2">
    <source>
        <dbReference type="EMBL" id="TJZ77036.1"/>
    </source>
</evidence>
<dbReference type="InterPro" id="IPR029058">
    <property type="entry name" value="AB_hydrolase_fold"/>
</dbReference>
<feature type="signal peptide" evidence="1">
    <location>
        <begin position="1"/>
        <end position="23"/>
    </location>
</feature>
<dbReference type="PANTHER" id="PTHR48098">
    <property type="entry name" value="ENTEROCHELIN ESTERASE-RELATED"/>
    <property type="match status" value="1"/>
</dbReference>
<dbReference type="PANTHER" id="PTHR48098:SF1">
    <property type="entry name" value="DIACYLGLYCEROL ACYLTRANSFERASE_MYCOLYLTRANSFERASE AG85A"/>
    <property type="match status" value="1"/>
</dbReference>
<keyword evidence="1" id="KW-0732">Signal</keyword>
<name>A0ABY2RII7_9NOCA</name>
<sequence length="332" mass="34475">MRGASTMFAAIAAAVLGAPGAAAQTVVPDYVPVAADATPAVTSATELSGGVMLLQVASPAMRREVPVKVLPAADRSRPHGVYYLLDGNSGQVDDNNWLDPARGDAAAFFAGKDVNVVFPIGGTGSMYTDWVQDHPKFGRTQWESFLSRELPPLIDARFGTNGRNAIGGISMGATAAMMLAERAPEVYDGAVGYSGCYLTEGPAGKALTDLVVINGNGTSDQMWGPPGSEAWRSHDVFLGAPRLAGKPVYLSSGSGLPGPHENPNAPGFAQSLVVGGVMEFAVSLCTDQLAQTLRGAGAHVTRGAAPVGLHAWPYWRDELGRSWPTIRAATGG</sequence>
<dbReference type="InterPro" id="IPR000801">
    <property type="entry name" value="Esterase-like"/>
</dbReference>
<accession>A0ABY2RII7</accession>
<gene>
    <name evidence="2" type="ORF">FCG67_14385</name>
</gene>
<comment type="caution">
    <text evidence="2">The sequence shown here is derived from an EMBL/GenBank/DDBJ whole genome shotgun (WGS) entry which is preliminary data.</text>
</comment>